<dbReference type="Proteomes" id="UP000807716">
    <property type="component" value="Unassembled WGS sequence"/>
</dbReference>
<keyword evidence="6" id="KW-1185">Reference proteome</keyword>
<dbReference type="SUPFAM" id="SSF48403">
    <property type="entry name" value="Ankyrin repeat"/>
    <property type="match status" value="2"/>
</dbReference>
<feature type="region of interest" description="Disordered" evidence="4">
    <location>
        <begin position="437"/>
        <end position="459"/>
    </location>
</feature>
<keyword evidence="2 3" id="KW-0040">ANK repeat</keyword>
<dbReference type="PROSITE" id="PS50297">
    <property type="entry name" value="ANK_REP_REGION"/>
    <property type="match status" value="3"/>
</dbReference>
<protein>
    <recommendedName>
        <fullName evidence="7">Ankyrin</fullName>
    </recommendedName>
</protein>
<feature type="compositionally biased region" description="Low complexity" evidence="4">
    <location>
        <begin position="91"/>
        <end position="106"/>
    </location>
</feature>
<dbReference type="InterPro" id="IPR036770">
    <property type="entry name" value="Ankyrin_rpt-contain_sf"/>
</dbReference>
<feature type="repeat" description="ANK" evidence="3">
    <location>
        <begin position="662"/>
        <end position="682"/>
    </location>
</feature>
<feature type="region of interest" description="Disordered" evidence="4">
    <location>
        <begin position="56"/>
        <end position="129"/>
    </location>
</feature>
<evidence type="ECO:0008006" key="7">
    <source>
        <dbReference type="Google" id="ProtNLM"/>
    </source>
</evidence>
<evidence type="ECO:0000313" key="6">
    <source>
        <dbReference type="Proteomes" id="UP000807716"/>
    </source>
</evidence>
<comment type="caution">
    <text evidence="5">The sequence shown here is derived from an EMBL/GenBank/DDBJ whole genome shotgun (WGS) entry which is preliminary data.</text>
</comment>
<dbReference type="Gene3D" id="1.25.40.20">
    <property type="entry name" value="Ankyrin repeat-containing domain"/>
    <property type="match status" value="2"/>
</dbReference>
<name>A0A9P6Q4R1_9FUNG</name>
<feature type="compositionally biased region" description="Gly residues" evidence="4">
    <location>
        <begin position="116"/>
        <end position="125"/>
    </location>
</feature>
<evidence type="ECO:0000313" key="5">
    <source>
        <dbReference type="EMBL" id="KAG0260636.1"/>
    </source>
</evidence>
<accession>A0A9P6Q4R1</accession>
<dbReference type="OrthoDB" id="428895at2759"/>
<dbReference type="Pfam" id="PF13637">
    <property type="entry name" value="Ank_4"/>
    <property type="match status" value="1"/>
</dbReference>
<dbReference type="PANTHER" id="PTHR24171">
    <property type="entry name" value="ANKYRIN REPEAT DOMAIN-CONTAINING PROTEIN 39-RELATED"/>
    <property type="match status" value="1"/>
</dbReference>
<dbReference type="AlphaFoldDB" id="A0A9P6Q4R1"/>
<feature type="repeat" description="ANK" evidence="3">
    <location>
        <begin position="629"/>
        <end position="661"/>
    </location>
</feature>
<proteinExistence type="predicted"/>
<reference evidence="5" key="1">
    <citation type="journal article" date="2020" name="Fungal Divers.">
        <title>Resolving the Mortierellaceae phylogeny through synthesis of multi-gene phylogenetics and phylogenomics.</title>
        <authorList>
            <person name="Vandepol N."/>
            <person name="Liber J."/>
            <person name="Desiro A."/>
            <person name="Na H."/>
            <person name="Kennedy M."/>
            <person name="Barry K."/>
            <person name="Grigoriev I.V."/>
            <person name="Miller A.N."/>
            <person name="O'Donnell K."/>
            <person name="Stajich J.E."/>
            <person name="Bonito G."/>
        </authorList>
    </citation>
    <scope>NUCLEOTIDE SEQUENCE</scope>
    <source>
        <strain evidence="5">BC1065</strain>
    </source>
</reference>
<evidence type="ECO:0000256" key="1">
    <source>
        <dbReference type="ARBA" id="ARBA00022737"/>
    </source>
</evidence>
<dbReference type="PANTHER" id="PTHR24171:SF9">
    <property type="entry name" value="ANKYRIN REPEAT DOMAIN-CONTAINING PROTEIN 39"/>
    <property type="match status" value="1"/>
</dbReference>
<evidence type="ECO:0000256" key="4">
    <source>
        <dbReference type="SAM" id="MobiDB-lite"/>
    </source>
</evidence>
<dbReference type="EMBL" id="JAAAJB010000242">
    <property type="protein sequence ID" value="KAG0260636.1"/>
    <property type="molecule type" value="Genomic_DNA"/>
</dbReference>
<dbReference type="Pfam" id="PF00023">
    <property type="entry name" value="Ank"/>
    <property type="match status" value="1"/>
</dbReference>
<dbReference type="PROSITE" id="PS50088">
    <property type="entry name" value="ANK_REPEAT"/>
    <property type="match status" value="3"/>
</dbReference>
<feature type="repeat" description="ANK" evidence="3">
    <location>
        <begin position="293"/>
        <end position="325"/>
    </location>
</feature>
<sequence>MPMSLSAKYPISLPAASHVGPSSPRLRQQSAPVVFGRPMSAGPISTHTRAKELLATHPASPPAPPLTVPSPISPISPAATPSAMAWSPVQSSSSLSPPLSLTPGSGTRPGTKLENGGSGGWGGGRANASSSGSALTASTLFAYSKHLQGGASLSTIGSEDSFVSALSQFESAKNAGSPKNIPLWKQILNAVEQEDRQELNRVLNKYDISLVLQTLLTWNCSNVDGQYGHDPDVALDAKELLGPTVDHLNLIQIACFLFIEDLALDILNYVATASDTLESKKILYEFMGKLWGDGNTTLHVASFLGMADLTKRLLDLGANFNKMNDHKYKPVDCADENTTRSLFLNLTEVVRYRRIDYSQIPTSPMSESALDTNWSSFQSLGHLRSTSISTLPLSVSSGSRDSLNFSDIDVADKPPMRPASSIGLAPSVESHSLHTISTTLSTPHLDTSEGPSAVETEEHDMAPTRKIDQGDAPRSSSFAIEELSLAQPNPLLAKDIGFIGSKGDSDREFQSLYAMTAKDQEVCANTPSSRSTNSPLEMSNHTLLRQQQHRPRLRSYQSTPSIRFYTESLTHAKRKPRLNKRVNFDPQALIADASRTGDMALFKTSLSQLEDEYPERSVEEIINYQSESRGLSVLHLASSYNHLELCKLAISLGADVNVVDVEGWTPLHCAAAEGHWQMFELLANVPEADLQAATYDGELVEDLAEGEELRQRIVRLVEKVSSEQE</sequence>
<evidence type="ECO:0000256" key="2">
    <source>
        <dbReference type="ARBA" id="ARBA00023043"/>
    </source>
</evidence>
<dbReference type="SMART" id="SM00248">
    <property type="entry name" value="ANK"/>
    <property type="match status" value="3"/>
</dbReference>
<feature type="compositionally biased region" description="Pro residues" evidence="4">
    <location>
        <begin position="59"/>
        <end position="74"/>
    </location>
</feature>
<dbReference type="InterPro" id="IPR002110">
    <property type="entry name" value="Ankyrin_rpt"/>
</dbReference>
<keyword evidence="1" id="KW-0677">Repeat</keyword>
<gene>
    <name evidence="5" type="ORF">DFQ27_003432</name>
</gene>
<evidence type="ECO:0000256" key="3">
    <source>
        <dbReference type="PROSITE-ProRule" id="PRU00023"/>
    </source>
</evidence>
<organism evidence="5 6">
    <name type="scientific">Actinomortierella ambigua</name>
    <dbReference type="NCBI Taxonomy" id="1343610"/>
    <lineage>
        <taxon>Eukaryota</taxon>
        <taxon>Fungi</taxon>
        <taxon>Fungi incertae sedis</taxon>
        <taxon>Mucoromycota</taxon>
        <taxon>Mortierellomycotina</taxon>
        <taxon>Mortierellomycetes</taxon>
        <taxon>Mortierellales</taxon>
        <taxon>Mortierellaceae</taxon>
        <taxon>Actinomortierella</taxon>
    </lineage>
</organism>